<reference evidence="1" key="1">
    <citation type="submission" date="2011-08" db="EMBL/GenBank/DDBJ databases">
        <title>Complete sequence of chromosome of Streptomyces violaceusniger Tu 4113.</title>
        <authorList>
            <consortium name="US DOE Joint Genome Institute"/>
            <person name="Lucas S."/>
            <person name="Han J."/>
            <person name="Lapidus A."/>
            <person name="Cheng J.-F."/>
            <person name="Goodwin L."/>
            <person name="Pitluck S."/>
            <person name="Peters L."/>
            <person name="Ivanova N."/>
            <person name="Daligault H."/>
            <person name="Detter J.C."/>
            <person name="Han C."/>
            <person name="Tapia R."/>
            <person name="Land M."/>
            <person name="Hauser L."/>
            <person name="Kyrpides N."/>
            <person name="Ivanova N."/>
            <person name="Pagani I."/>
            <person name="Hagen A."/>
            <person name="Katz L."/>
            <person name="Fiedler H.-P."/>
            <person name="Keasling J."/>
            <person name="Fortman J."/>
            <person name="Woyke T."/>
        </authorList>
    </citation>
    <scope>NUCLEOTIDE SEQUENCE [LARGE SCALE GENOMIC DNA]</scope>
    <source>
        <strain evidence="1">Tu 4113</strain>
    </source>
</reference>
<keyword evidence="2" id="KW-1185">Reference proteome</keyword>
<dbReference type="HOGENOM" id="CLU_1767053_0_0_11"/>
<evidence type="ECO:0000313" key="1">
    <source>
        <dbReference type="EMBL" id="AEM83112.1"/>
    </source>
</evidence>
<sequence>MTDDAQRHAADGLDDVVALLMRQHGGIRNLFDEVGRATGGGRRDAFRRLVRMPARTRGVIRVVKAEGGGLGPDREQGGDVLPGARTLVAHSYGRARQGFVRTASGAREQALDAVREVVTVWSAERRSRVACMRCSPVAPGGPGRTRR</sequence>
<organism evidence="1 2">
    <name type="scientific">Streptomyces violaceusniger (strain Tu 4113)</name>
    <dbReference type="NCBI Taxonomy" id="653045"/>
    <lineage>
        <taxon>Bacteria</taxon>
        <taxon>Bacillati</taxon>
        <taxon>Actinomycetota</taxon>
        <taxon>Actinomycetes</taxon>
        <taxon>Kitasatosporales</taxon>
        <taxon>Streptomycetaceae</taxon>
        <taxon>Streptomyces</taxon>
        <taxon>Streptomyces violaceusniger group</taxon>
    </lineage>
</organism>
<accession>G2NZ69</accession>
<name>G2NZ69_STRV4</name>
<evidence type="ECO:0000313" key="2">
    <source>
        <dbReference type="Proteomes" id="UP000008703"/>
    </source>
</evidence>
<proteinExistence type="predicted"/>
<gene>
    <name evidence="1" type="ORF">Strvi_3439</name>
</gene>
<dbReference type="EMBL" id="CP002994">
    <property type="protein sequence ID" value="AEM83112.1"/>
    <property type="molecule type" value="Genomic_DNA"/>
</dbReference>
<dbReference type="Proteomes" id="UP000008703">
    <property type="component" value="Chromosome"/>
</dbReference>
<dbReference type="KEGG" id="svl:Strvi_3439"/>
<dbReference type="AlphaFoldDB" id="G2NZ69"/>
<protein>
    <submittedName>
        <fullName evidence="1">Uncharacterized protein</fullName>
    </submittedName>
</protein>